<reference evidence="4 6" key="1">
    <citation type="submission" date="2019-04" db="EMBL/GenBank/DDBJ databases">
        <title>Complete genome sequence of Agrobacterium larrymoorei CFBP5473.</title>
        <authorList>
            <person name="Haryono M."/>
            <person name="Chou L."/>
            <person name="Lin Y.-C."/>
            <person name="Lai E.-M."/>
            <person name="Kuo C.-H."/>
        </authorList>
    </citation>
    <scope>NUCLEOTIDE SEQUENCE [LARGE SCALE GENOMIC DNA]</scope>
    <source>
        <strain evidence="4 6">CFBP5473</strain>
    </source>
</reference>
<keyword evidence="3" id="KW-0479">Metal-binding</keyword>
<evidence type="ECO:0000313" key="6">
    <source>
        <dbReference type="Proteomes" id="UP000298545"/>
    </source>
</evidence>
<dbReference type="RefSeq" id="WP_027673788.1">
    <property type="nucleotide sequence ID" value="NZ_CP039691.1"/>
</dbReference>
<proteinExistence type="inferred from homology"/>
<dbReference type="EMBL" id="CP072167">
    <property type="protein sequence ID" value="QYA08399.1"/>
    <property type="molecule type" value="Genomic_DNA"/>
</dbReference>
<dbReference type="STRING" id="1367849.GCA_000518585_00906"/>
<gene>
    <name evidence="4" type="ORF">CFBP5473_12920</name>
    <name evidence="5" type="ORF">J5285_06815</name>
</gene>
<dbReference type="PANTHER" id="PTHR46124">
    <property type="entry name" value="D-AMINOACYL-TRNA DEACYLASE"/>
    <property type="match status" value="1"/>
</dbReference>
<sequence length="249" mass="27713">MIDMHCHLDLYPNPGRVIAEADKRDAFVLAVTTTPKAFLGNIRLTEGRKRIRVAVGLHPELVAARHREVDDVRKFMEQTKYVGEIGIDGSPDHSPSLKLQTEVFSIILKYAEGYGGRILSIHSRGAATAVLNVIEANLSKSLPVLHWFSGTRKELDRAIELGCWFSVGPAMLRSRKGRELLSSMPRNRLLTETDGPFATDGDAPLMPWHVERALPIISEVLNYPEAKVAQVIKSNFCDLVGRIDQVHSI</sequence>
<dbReference type="EMBL" id="CP039691">
    <property type="protein sequence ID" value="QCI98718.1"/>
    <property type="molecule type" value="Genomic_DNA"/>
</dbReference>
<feature type="binding site" evidence="3">
    <location>
        <position position="84"/>
    </location>
    <ligand>
        <name>a divalent metal cation</name>
        <dbReference type="ChEBI" id="CHEBI:60240"/>
        <label>1</label>
    </ligand>
</feature>
<dbReference type="Proteomes" id="UP000298545">
    <property type="component" value="Chromosome circular"/>
</dbReference>
<feature type="binding site" evidence="3">
    <location>
        <position position="122"/>
    </location>
    <ligand>
        <name>a divalent metal cation</name>
        <dbReference type="ChEBI" id="CHEBI:60240"/>
        <label>2</label>
    </ligand>
</feature>
<evidence type="ECO:0000313" key="4">
    <source>
        <dbReference type="EMBL" id="QCI98718.1"/>
    </source>
</evidence>
<dbReference type="AlphaFoldDB" id="A0A4D7DQT7"/>
<dbReference type="SUPFAM" id="SSF51556">
    <property type="entry name" value="Metallo-dependent hydrolases"/>
    <property type="match status" value="1"/>
</dbReference>
<feature type="binding site" evidence="3">
    <location>
        <position position="7"/>
    </location>
    <ligand>
        <name>a divalent metal cation</name>
        <dbReference type="ChEBI" id="CHEBI:60240"/>
        <label>1</label>
    </ligand>
</feature>
<protein>
    <submittedName>
        <fullName evidence="4">TatD family deoxyribonuclease</fullName>
    </submittedName>
    <submittedName>
        <fullName evidence="5">TatD family hydrolase</fullName>
    </submittedName>
</protein>
<dbReference type="InterPro" id="IPR049677">
    <property type="entry name" value="QatD"/>
</dbReference>
<evidence type="ECO:0000256" key="2">
    <source>
        <dbReference type="ARBA" id="ARBA00022801"/>
    </source>
</evidence>
<dbReference type="PIRSF" id="PIRSF005902">
    <property type="entry name" value="DNase_TatD"/>
    <property type="match status" value="1"/>
</dbReference>
<dbReference type="CDD" id="cd01310">
    <property type="entry name" value="TatD_DNAse"/>
    <property type="match status" value="1"/>
</dbReference>
<name>A0A4D7DQT7_9HYPH</name>
<feature type="binding site" evidence="3">
    <location>
        <position position="5"/>
    </location>
    <ligand>
        <name>a divalent metal cation</name>
        <dbReference type="ChEBI" id="CHEBI:60240"/>
        <label>1</label>
    </ligand>
</feature>
<dbReference type="OrthoDB" id="9810005at2"/>
<dbReference type="GO" id="GO:0046872">
    <property type="term" value="F:metal ion binding"/>
    <property type="evidence" value="ECO:0007669"/>
    <property type="project" value="UniProtKB-KW"/>
</dbReference>
<dbReference type="PROSITE" id="PS01091">
    <property type="entry name" value="TATD_3"/>
    <property type="match status" value="1"/>
</dbReference>
<dbReference type="KEGG" id="alf:CFBP5473_12920"/>
<dbReference type="InterPro" id="IPR018228">
    <property type="entry name" value="DNase_TatD-rel_CS"/>
</dbReference>
<feature type="binding site" evidence="3">
    <location>
        <position position="194"/>
    </location>
    <ligand>
        <name>a divalent metal cation</name>
        <dbReference type="ChEBI" id="CHEBI:60240"/>
        <label>1</label>
    </ligand>
</feature>
<keyword evidence="7" id="KW-1185">Reference proteome</keyword>
<keyword evidence="2 5" id="KW-0378">Hydrolase</keyword>
<comment type="similarity">
    <text evidence="1">Belongs to the metallo-dependent hydrolases superfamily. TatD-type hydrolase family.</text>
</comment>
<feature type="binding site" evidence="3">
    <location>
        <position position="146"/>
    </location>
    <ligand>
        <name>a divalent metal cation</name>
        <dbReference type="ChEBI" id="CHEBI:60240"/>
        <label>2</label>
    </ligand>
</feature>
<evidence type="ECO:0000256" key="3">
    <source>
        <dbReference type="PIRSR" id="PIRSR005902-1"/>
    </source>
</evidence>
<dbReference type="GO" id="GO:0016788">
    <property type="term" value="F:hydrolase activity, acting on ester bonds"/>
    <property type="evidence" value="ECO:0007669"/>
    <property type="project" value="InterPro"/>
</dbReference>
<reference evidence="5 7" key="2">
    <citation type="submission" date="2021-03" db="EMBL/GenBank/DDBJ databases">
        <title>Rapid diversification of plasmids in a genus of pathogenic and nitrogen fixing bacteria.</title>
        <authorList>
            <person name="Weisberg A.J."/>
            <person name="Miller M."/>
            <person name="Ream W."/>
            <person name="Grunwald N.J."/>
            <person name="Chang J.H."/>
        </authorList>
    </citation>
    <scope>NUCLEOTIDE SEQUENCE [LARGE SCALE GENOMIC DNA]</scope>
    <source>
        <strain evidence="5 7">AF3.44</strain>
    </source>
</reference>
<organism evidence="4 6">
    <name type="scientific">Agrobacterium larrymoorei</name>
    <dbReference type="NCBI Taxonomy" id="160699"/>
    <lineage>
        <taxon>Bacteria</taxon>
        <taxon>Pseudomonadati</taxon>
        <taxon>Pseudomonadota</taxon>
        <taxon>Alphaproteobacteria</taxon>
        <taxon>Hyphomicrobiales</taxon>
        <taxon>Rhizobiaceae</taxon>
        <taxon>Rhizobium/Agrobacterium group</taxon>
        <taxon>Agrobacterium</taxon>
    </lineage>
</organism>
<dbReference type="Pfam" id="PF01026">
    <property type="entry name" value="TatD_DNase"/>
    <property type="match status" value="1"/>
</dbReference>
<dbReference type="NCBIfam" id="NF041926">
    <property type="entry name" value="QatD"/>
    <property type="match status" value="1"/>
</dbReference>
<evidence type="ECO:0000256" key="1">
    <source>
        <dbReference type="ARBA" id="ARBA00009275"/>
    </source>
</evidence>
<dbReference type="InterPro" id="IPR001130">
    <property type="entry name" value="TatD-like"/>
</dbReference>
<dbReference type="Proteomes" id="UP000826513">
    <property type="component" value="Chromosome 1"/>
</dbReference>
<evidence type="ECO:0000313" key="5">
    <source>
        <dbReference type="EMBL" id="QYA08399.1"/>
    </source>
</evidence>
<dbReference type="InterPro" id="IPR032466">
    <property type="entry name" value="Metal_Hydrolase"/>
</dbReference>
<evidence type="ECO:0000313" key="7">
    <source>
        <dbReference type="Proteomes" id="UP000826513"/>
    </source>
</evidence>
<accession>A0A4D7DQT7</accession>
<dbReference type="Gene3D" id="3.20.20.140">
    <property type="entry name" value="Metal-dependent hydrolases"/>
    <property type="match status" value="1"/>
</dbReference>
<dbReference type="PANTHER" id="PTHR46124:SF2">
    <property type="entry name" value="D-AMINOACYL-TRNA DEACYLASE"/>
    <property type="match status" value="1"/>
</dbReference>